<dbReference type="InterPro" id="IPR003594">
    <property type="entry name" value="HATPase_dom"/>
</dbReference>
<dbReference type="RefSeq" id="WP_345282775.1">
    <property type="nucleotide sequence ID" value="NZ_BAABAJ010000008.1"/>
</dbReference>
<dbReference type="InterPro" id="IPR036890">
    <property type="entry name" value="HATPase_C_sf"/>
</dbReference>
<dbReference type="SUPFAM" id="SSF55874">
    <property type="entry name" value="ATPase domain of HSP90 chaperone/DNA topoisomerase II/histidine kinase"/>
    <property type="match status" value="1"/>
</dbReference>
<name>A0ABP7MBP3_9ACTN</name>
<keyword evidence="4" id="KW-1185">Reference proteome</keyword>
<dbReference type="PANTHER" id="PTHR35526:SF3">
    <property type="entry name" value="ANTI-SIGMA-F FACTOR RSBW"/>
    <property type="match status" value="1"/>
</dbReference>
<evidence type="ECO:0000259" key="2">
    <source>
        <dbReference type="Pfam" id="PF13581"/>
    </source>
</evidence>
<organism evidence="3 4">
    <name type="scientific">Streptomyces gulbargensis</name>
    <dbReference type="NCBI Taxonomy" id="364901"/>
    <lineage>
        <taxon>Bacteria</taxon>
        <taxon>Bacillati</taxon>
        <taxon>Actinomycetota</taxon>
        <taxon>Actinomycetes</taxon>
        <taxon>Kitasatosporales</taxon>
        <taxon>Streptomycetaceae</taxon>
        <taxon>Streptomyces</taxon>
    </lineage>
</organism>
<sequence>MNMLERGQEAQPLAESPLSVSAAFEGSEEIAVARALARSFLGEVQAAGAVEVGAGAVDVVQLVVSELVTNARKHATGPFLLTLKARNEAVEVTVWDAEPRLPMPRPADPGRVGQHGLEIVMALCRSFAIHREPVGKRITATVGLTDPLGDETGR</sequence>
<evidence type="ECO:0000313" key="4">
    <source>
        <dbReference type="Proteomes" id="UP001501000"/>
    </source>
</evidence>
<dbReference type="EMBL" id="BAABAJ010000008">
    <property type="protein sequence ID" value="GAA3919205.1"/>
    <property type="molecule type" value="Genomic_DNA"/>
</dbReference>
<keyword evidence="1" id="KW-0418">Kinase</keyword>
<comment type="caution">
    <text evidence="3">The sequence shown here is derived from an EMBL/GenBank/DDBJ whole genome shotgun (WGS) entry which is preliminary data.</text>
</comment>
<dbReference type="Gene3D" id="3.30.565.10">
    <property type="entry name" value="Histidine kinase-like ATPase, C-terminal domain"/>
    <property type="match status" value="1"/>
</dbReference>
<gene>
    <name evidence="3" type="ORF">GCM10022244_30420</name>
</gene>
<dbReference type="PANTHER" id="PTHR35526">
    <property type="entry name" value="ANTI-SIGMA-F FACTOR RSBW-RELATED"/>
    <property type="match status" value="1"/>
</dbReference>
<keyword evidence="1" id="KW-0723">Serine/threonine-protein kinase</keyword>
<feature type="domain" description="Histidine kinase/HSP90-like ATPase" evidence="2">
    <location>
        <begin position="36"/>
        <end position="141"/>
    </location>
</feature>
<evidence type="ECO:0000313" key="3">
    <source>
        <dbReference type="EMBL" id="GAA3919205.1"/>
    </source>
</evidence>
<dbReference type="InterPro" id="IPR050267">
    <property type="entry name" value="Anti-sigma-factor_SerPK"/>
</dbReference>
<proteinExistence type="predicted"/>
<evidence type="ECO:0000256" key="1">
    <source>
        <dbReference type="ARBA" id="ARBA00022527"/>
    </source>
</evidence>
<reference evidence="4" key="1">
    <citation type="journal article" date="2019" name="Int. J. Syst. Evol. Microbiol.">
        <title>The Global Catalogue of Microorganisms (GCM) 10K type strain sequencing project: providing services to taxonomists for standard genome sequencing and annotation.</title>
        <authorList>
            <consortium name="The Broad Institute Genomics Platform"/>
            <consortium name="The Broad Institute Genome Sequencing Center for Infectious Disease"/>
            <person name="Wu L."/>
            <person name="Ma J."/>
        </authorList>
    </citation>
    <scope>NUCLEOTIDE SEQUENCE [LARGE SCALE GENOMIC DNA]</scope>
    <source>
        <strain evidence="4">JCM 16956</strain>
    </source>
</reference>
<dbReference type="Proteomes" id="UP001501000">
    <property type="component" value="Unassembled WGS sequence"/>
</dbReference>
<protein>
    <submittedName>
        <fullName evidence="3">ATP-binding protein</fullName>
    </submittedName>
</protein>
<accession>A0ABP7MBP3</accession>
<keyword evidence="3" id="KW-0067">ATP-binding</keyword>
<dbReference type="Pfam" id="PF13581">
    <property type="entry name" value="HATPase_c_2"/>
    <property type="match status" value="1"/>
</dbReference>
<keyword evidence="1" id="KW-0808">Transferase</keyword>
<dbReference type="GO" id="GO:0005524">
    <property type="term" value="F:ATP binding"/>
    <property type="evidence" value="ECO:0007669"/>
    <property type="project" value="UniProtKB-KW"/>
</dbReference>
<keyword evidence="3" id="KW-0547">Nucleotide-binding</keyword>
<dbReference type="CDD" id="cd16936">
    <property type="entry name" value="HATPase_RsbW-like"/>
    <property type="match status" value="1"/>
</dbReference>